<dbReference type="Gene3D" id="3.40.50.1980">
    <property type="entry name" value="Nitrogenase molybdenum iron protein domain"/>
    <property type="match status" value="2"/>
</dbReference>
<feature type="signal peptide" evidence="1">
    <location>
        <begin position="1"/>
        <end position="23"/>
    </location>
</feature>
<proteinExistence type="predicted"/>
<dbReference type="PANTHER" id="PTHR30535:SF34">
    <property type="entry name" value="MOLYBDATE-BINDING PROTEIN MOLA"/>
    <property type="match status" value="1"/>
</dbReference>
<dbReference type="RefSeq" id="WP_006251140.1">
    <property type="nucleotide sequence ID" value="NZ_CP017484.1"/>
</dbReference>
<feature type="domain" description="Fe/B12 periplasmic-binding" evidence="2">
    <location>
        <begin position="43"/>
        <end position="341"/>
    </location>
</feature>
<dbReference type="AlphaFoldDB" id="A0A378NG90"/>
<dbReference type="PANTHER" id="PTHR30535">
    <property type="entry name" value="VITAMIN B12-BINDING PROTEIN"/>
    <property type="match status" value="1"/>
</dbReference>
<feature type="chain" id="PRO_5016756126" evidence="1">
    <location>
        <begin position="24"/>
        <end position="368"/>
    </location>
</feature>
<dbReference type="Proteomes" id="UP000254031">
    <property type="component" value="Unassembled WGS sequence"/>
</dbReference>
<protein>
    <submittedName>
        <fullName evidence="3">Ferrichrome/ferrioxamine B periplasmic transporter</fullName>
    </submittedName>
</protein>
<gene>
    <name evidence="3" type="ORF">NCTC9380_01886</name>
</gene>
<organism evidence="3 4">
    <name type="scientific">Mannheimia haemolytica</name>
    <name type="common">Pasteurella haemolytica</name>
    <dbReference type="NCBI Taxonomy" id="75985"/>
    <lineage>
        <taxon>Bacteria</taxon>
        <taxon>Pseudomonadati</taxon>
        <taxon>Pseudomonadota</taxon>
        <taxon>Gammaproteobacteria</taxon>
        <taxon>Pasteurellales</taxon>
        <taxon>Pasteurellaceae</taxon>
        <taxon>Mannheimia</taxon>
    </lineage>
</organism>
<dbReference type="SUPFAM" id="SSF53807">
    <property type="entry name" value="Helical backbone' metal receptor"/>
    <property type="match status" value="1"/>
</dbReference>
<dbReference type="Pfam" id="PF01497">
    <property type="entry name" value="Peripla_BP_2"/>
    <property type="match status" value="1"/>
</dbReference>
<reference evidence="3 4" key="1">
    <citation type="submission" date="2018-06" db="EMBL/GenBank/DDBJ databases">
        <authorList>
            <consortium name="Pathogen Informatics"/>
            <person name="Doyle S."/>
        </authorList>
    </citation>
    <scope>NUCLEOTIDE SEQUENCE [LARGE SCALE GENOMIC DNA]</scope>
    <source>
        <strain evidence="3 4">NCTC9380</strain>
    </source>
</reference>
<accession>A0A378NG90</accession>
<dbReference type="PROSITE" id="PS50983">
    <property type="entry name" value="FE_B12_PBP"/>
    <property type="match status" value="1"/>
</dbReference>
<dbReference type="EMBL" id="UGPL01000006">
    <property type="protein sequence ID" value="STY66569.1"/>
    <property type="molecule type" value="Genomic_DNA"/>
</dbReference>
<sequence>MKKLLLNSVFAATLLAFGATANAEIKTITDVLGREVKVDVPAKRVALTFYYPDYIAVTGVENFDKVVGISREFWEKFNPGSWALFAEKMPNLKNIADLGYVNSGTFSTEKTIALKPDVLVLPEIQYQALASEIPRIEQAGIPVVVVDFNKQTVENHTKSVRVFGQLTGTEERAEKIAKEYEEGIADIQSCIDNAKVSKPKIYAEFGNKGPKEHSFTFGKNMWGAIAETVRGDNISAPFVENWGQINPEQVLVSKPDVIMISGTELGNDTNPEIMSMGINIEEADAQKRLKGFIERTGWKELPAVKSGRVYGLYHTASRSISDLASAQFMAKALYPELFKDIDPEKTYLDFHNNYLPITPKGTFFMQLK</sequence>
<evidence type="ECO:0000259" key="2">
    <source>
        <dbReference type="PROSITE" id="PS50983"/>
    </source>
</evidence>
<dbReference type="InterPro" id="IPR002491">
    <property type="entry name" value="ABC_transptr_periplasmic_BD"/>
</dbReference>
<evidence type="ECO:0000256" key="1">
    <source>
        <dbReference type="SAM" id="SignalP"/>
    </source>
</evidence>
<evidence type="ECO:0000313" key="3">
    <source>
        <dbReference type="EMBL" id="STY66569.1"/>
    </source>
</evidence>
<keyword evidence="1" id="KW-0732">Signal</keyword>
<evidence type="ECO:0000313" key="4">
    <source>
        <dbReference type="Proteomes" id="UP000254031"/>
    </source>
</evidence>
<dbReference type="InterPro" id="IPR050902">
    <property type="entry name" value="ABC_Transporter_SBP"/>
</dbReference>
<name>A0A378NG90_MANHA</name>